<protein>
    <submittedName>
        <fullName evidence="1">Uncharacterized protein</fullName>
    </submittedName>
</protein>
<gene>
    <name evidence="1" type="ORF">J2X78_001036</name>
</gene>
<accession>A0ACC6KT17</accession>
<sequence length="479" mass="52296">MNKKLLLHLSLSVLAVVCLACKKNPAIEQPTTPPVEVPVVTPPTTPPKDTTTTPPNATVLNLGTGSGNLLIDGKSLNISANTVIKIKGGSYNDIQVANFQIENGTVRIENDGLVELVGDRQVSISNVKNVVFSGSGTPGIDKGFVFRDKNSDMASVQLRNNVDNFTFKNASFKNISTYNVIQYESKKVYDGSDASCSKNLKFLNIDCDNTGTLIRFKGSVENGVITGLLRNVEIAYVTFKNSPGVGSAFVMENVDGYDIHNNFVQNVNQDNSNHNGVFYLQGNGKFYNNIVRDHQGNSIRAWVYSIGTTPQKTLIFNNVVINSRQYSAFELQAFTRNMIGGRTTYSNAEVFNNTCGNLLPKGAFPAQILDLYSLLGGKCDIFNNIGYKFTIVGQNNTNFIWNELGDTKGNGFNNKYFKTYEEAGIKDDSSFKLNTTSSLKNSGSALSGRDLENYTNQAVTYDLYGSSRLMSAPSIGAVE</sequence>
<proteinExistence type="predicted"/>
<evidence type="ECO:0000313" key="1">
    <source>
        <dbReference type="EMBL" id="MDR6782484.1"/>
    </source>
</evidence>
<dbReference type="EMBL" id="JAVDTF010000001">
    <property type="protein sequence ID" value="MDR6782484.1"/>
    <property type="molecule type" value="Genomic_DNA"/>
</dbReference>
<evidence type="ECO:0000313" key="2">
    <source>
        <dbReference type="Proteomes" id="UP001246858"/>
    </source>
</evidence>
<comment type="caution">
    <text evidence="1">The sequence shown here is derived from an EMBL/GenBank/DDBJ whole genome shotgun (WGS) entry which is preliminary data.</text>
</comment>
<keyword evidence="2" id="KW-1185">Reference proteome</keyword>
<name>A0ACC6KT17_9SPHI</name>
<organism evidence="1 2">
    <name type="scientific">Pedobacter africanus</name>
    <dbReference type="NCBI Taxonomy" id="151894"/>
    <lineage>
        <taxon>Bacteria</taxon>
        <taxon>Pseudomonadati</taxon>
        <taxon>Bacteroidota</taxon>
        <taxon>Sphingobacteriia</taxon>
        <taxon>Sphingobacteriales</taxon>
        <taxon>Sphingobacteriaceae</taxon>
        <taxon>Pedobacter</taxon>
    </lineage>
</organism>
<dbReference type="Proteomes" id="UP001246858">
    <property type="component" value="Unassembled WGS sequence"/>
</dbReference>
<reference evidence="1" key="1">
    <citation type="submission" date="2023-07" db="EMBL/GenBank/DDBJ databases">
        <title>Sorghum-associated microbial communities from plants grown in Nebraska, USA.</title>
        <authorList>
            <person name="Schachtman D."/>
        </authorList>
    </citation>
    <scope>NUCLEOTIDE SEQUENCE</scope>
    <source>
        <strain evidence="1">2697</strain>
    </source>
</reference>